<evidence type="ECO:0000313" key="1">
    <source>
        <dbReference type="EMBL" id="KAH6927872.1"/>
    </source>
</evidence>
<dbReference type="EMBL" id="CM023486">
    <property type="protein sequence ID" value="KAH6927872.1"/>
    <property type="molecule type" value="Genomic_DNA"/>
</dbReference>
<sequence length="159" mass="17234">MPLNHGTPKGTAALGINRSAKSDRNERRSSTGRRCRSASPHPGDKAFPFGHDARRPKGFREQGARKGGPPRTEASAAVPVCRRRRRGSAGATQNESLDAQNGVAADKTTPLRQRQPQSCSSERAARKCSGTSDGSLTKKKEEERGRENSFRTRAPTLKV</sequence>
<keyword evidence="2" id="KW-1185">Reference proteome</keyword>
<organism evidence="1 2">
    <name type="scientific">Hyalomma asiaticum</name>
    <name type="common">Tick</name>
    <dbReference type="NCBI Taxonomy" id="266040"/>
    <lineage>
        <taxon>Eukaryota</taxon>
        <taxon>Metazoa</taxon>
        <taxon>Ecdysozoa</taxon>
        <taxon>Arthropoda</taxon>
        <taxon>Chelicerata</taxon>
        <taxon>Arachnida</taxon>
        <taxon>Acari</taxon>
        <taxon>Parasitiformes</taxon>
        <taxon>Ixodida</taxon>
        <taxon>Ixodoidea</taxon>
        <taxon>Ixodidae</taxon>
        <taxon>Hyalomminae</taxon>
        <taxon>Hyalomma</taxon>
    </lineage>
</organism>
<proteinExistence type="predicted"/>
<name>A0ACB7RY77_HYAAI</name>
<evidence type="ECO:0000313" key="2">
    <source>
        <dbReference type="Proteomes" id="UP000821845"/>
    </source>
</evidence>
<protein>
    <submittedName>
        <fullName evidence="1">Uncharacterized protein</fullName>
    </submittedName>
</protein>
<reference evidence="1" key="1">
    <citation type="submission" date="2020-05" db="EMBL/GenBank/DDBJ databases">
        <title>Large-scale comparative analyses of tick genomes elucidate their genetic diversity and vector capacities.</title>
        <authorList>
            <person name="Jia N."/>
            <person name="Wang J."/>
            <person name="Shi W."/>
            <person name="Du L."/>
            <person name="Sun Y."/>
            <person name="Zhan W."/>
            <person name="Jiang J."/>
            <person name="Wang Q."/>
            <person name="Zhang B."/>
            <person name="Ji P."/>
            <person name="Sakyi L.B."/>
            <person name="Cui X."/>
            <person name="Yuan T."/>
            <person name="Jiang B."/>
            <person name="Yang W."/>
            <person name="Lam T.T.-Y."/>
            <person name="Chang Q."/>
            <person name="Ding S."/>
            <person name="Wang X."/>
            <person name="Zhu J."/>
            <person name="Ruan X."/>
            <person name="Zhao L."/>
            <person name="Wei J."/>
            <person name="Que T."/>
            <person name="Du C."/>
            <person name="Cheng J."/>
            <person name="Dai P."/>
            <person name="Han X."/>
            <person name="Huang E."/>
            <person name="Gao Y."/>
            <person name="Liu J."/>
            <person name="Shao H."/>
            <person name="Ye R."/>
            <person name="Li L."/>
            <person name="Wei W."/>
            <person name="Wang X."/>
            <person name="Wang C."/>
            <person name="Yang T."/>
            <person name="Huo Q."/>
            <person name="Li W."/>
            <person name="Guo W."/>
            <person name="Chen H."/>
            <person name="Zhou L."/>
            <person name="Ni X."/>
            <person name="Tian J."/>
            <person name="Zhou Y."/>
            <person name="Sheng Y."/>
            <person name="Liu T."/>
            <person name="Pan Y."/>
            <person name="Xia L."/>
            <person name="Li J."/>
            <person name="Zhao F."/>
            <person name="Cao W."/>
        </authorList>
    </citation>
    <scope>NUCLEOTIDE SEQUENCE</scope>
    <source>
        <strain evidence="1">Hyas-2018</strain>
    </source>
</reference>
<comment type="caution">
    <text evidence="1">The sequence shown here is derived from an EMBL/GenBank/DDBJ whole genome shotgun (WGS) entry which is preliminary data.</text>
</comment>
<dbReference type="Proteomes" id="UP000821845">
    <property type="component" value="Chromosome 6"/>
</dbReference>
<gene>
    <name evidence="1" type="ORF">HPB50_009761</name>
</gene>
<accession>A0ACB7RY77</accession>